<dbReference type="EMBL" id="JBHMCT010000014">
    <property type="protein sequence ID" value="MFB9557257.1"/>
    <property type="molecule type" value="Genomic_DNA"/>
</dbReference>
<dbReference type="RefSeq" id="WP_345484154.1">
    <property type="nucleotide sequence ID" value="NZ_BAAAWU010000001.1"/>
</dbReference>
<protein>
    <submittedName>
        <fullName evidence="2">Uncharacterized protein</fullName>
    </submittedName>
</protein>
<feature type="region of interest" description="Disordered" evidence="1">
    <location>
        <begin position="33"/>
        <end position="55"/>
    </location>
</feature>
<name>A0ABV5QUW4_9ACTN</name>
<keyword evidence="3" id="KW-1185">Reference proteome</keyword>
<gene>
    <name evidence="2" type="ORF">ACFFTP_24105</name>
</gene>
<accession>A0ABV5QUW4</accession>
<reference evidence="2 3" key="1">
    <citation type="submission" date="2024-09" db="EMBL/GenBank/DDBJ databases">
        <authorList>
            <person name="Sun Q."/>
            <person name="Mori K."/>
        </authorList>
    </citation>
    <scope>NUCLEOTIDE SEQUENCE [LARGE SCALE GENOMIC DNA]</scope>
    <source>
        <strain evidence="2 3">JCM 4414</strain>
    </source>
</reference>
<evidence type="ECO:0000313" key="2">
    <source>
        <dbReference type="EMBL" id="MFB9557257.1"/>
    </source>
</evidence>
<evidence type="ECO:0000313" key="3">
    <source>
        <dbReference type="Proteomes" id="UP001589716"/>
    </source>
</evidence>
<evidence type="ECO:0000256" key="1">
    <source>
        <dbReference type="SAM" id="MobiDB-lite"/>
    </source>
</evidence>
<organism evidence="2 3">
    <name type="scientific">Streptomyces roseoviridis</name>
    <dbReference type="NCBI Taxonomy" id="67361"/>
    <lineage>
        <taxon>Bacteria</taxon>
        <taxon>Bacillati</taxon>
        <taxon>Actinomycetota</taxon>
        <taxon>Actinomycetes</taxon>
        <taxon>Kitasatosporales</taxon>
        <taxon>Streptomycetaceae</taxon>
        <taxon>Streptomyces</taxon>
    </lineage>
</organism>
<comment type="caution">
    <text evidence="2">The sequence shown here is derived from an EMBL/GenBank/DDBJ whole genome shotgun (WGS) entry which is preliminary data.</text>
</comment>
<dbReference type="Proteomes" id="UP001589716">
    <property type="component" value="Unassembled WGS sequence"/>
</dbReference>
<proteinExistence type="predicted"/>
<sequence>MLDQWEKVGQGFNDIELQNRAMLALCDALQKLKGDDTSDDASVPSPGATEGRRTE</sequence>